<evidence type="ECO:0000313" key="1">
    <source>
        <dbReference type="EMBL" id="KAH1040014.1"/>
    </source>
</evidence>
<dbReference type="OrthoDB" id="10581087at2759"/>
<proteinExistence type="predicted"/>
<gene>
    <name evidence="1" type="ORF">J1N35_041757</name>
</gene>
<dbReference type="Proteomes" id="UP000828251">
    <property type="component" value="Unassembled WGS sequence"/>
</dbReference>
<feature type="non-terminal residue" evidence="1">
    <location>
        <position position="70"/>
    </location>
</feature>
<sequence>MANQLIRLDNKHISGIQLQMYRLPFLHPQVDLPYEFTFIIWWNNPARHNGILTGFEDIRLALDQQTEEEV</sequence>
<organism evidence="1 2">
    <name type="scientific">Gossypium stocksii</name>
    <dbReference type="NCBI Taxonomy" id="47602"/>
    <lineage>
        <taxon>Eukaryota</taxon>
        <taxon>Viridiplantae</taxon>
        <taxon>Streptophyta</taxon>
        <taxon>Embryophyta</taxon>
        <taxon>Tracheophyta</taxon>
        <taxon>Spermatophyta</taxon>
        <taxon>Magnoliopsida</taxon>
        <taxon>eudicotyledons</taxon>
        <taxon>Gunneridae</taxon>
        <taxon>Pentapetalae</taxon>
        <taxon>rosids</taxon>
        <taxon>malvids</taxon>
        <taxon>Malvales</taxon>
        <taxon>Malvaceae</taxon>
        <taxon>Malvoideae</taxon>
        <taxon>Gossypium</taxon>
    </lineage>
</organism>
<dbReference type="AlphaFoldDB" id="A0A9D3UGI4"/>
<accession>A0A9D3UGI4</accession>
<keyword evidence="2" id="KW-1185">Reference proteome</keyword>
<comment type="caution">
    <text evidence="1">The sequence shown here is derived from an EMBL/GenBank/DDBJ whole genome shotgun (WGS) entry which is preliminary data.</text>
</comment>
<protein>
    <submittedName>
        <fullName evidence="1">Uncharacterized protein</fullName>
    </submittedName>
</protein>
<name>A0A9D3UGI4_9ROSI</name>
<dbReference type="EMBL" id="JAIQCV010000012">
    <property type="protein sequence ID" value="KAH1040014.1"/>
    <property type="molecule type" value="Genomic_DNA"/>
</dbReference>
<reference evidence="1 2" key="1">
    <citation type="journal article" date="2021" name="Plant Biotechnol. J.">
        <title>Multi-omics assisted identification of the key and species-specific regulatory components of drought-tolerant mechanisms in Gossypium stocksii.</title>
        <authorList>
            <person name="Yu D."/>
            <person name="Ke L."/>
            <person name="Zhang D."/>
            <person name="Wu Y."/>
            <person name="Sun Y."/>
            <person name="Mei J."/>
            <person name="Sun J."/>
            <person name="Sun Y."/>
        </authorList>
    </citation>
    <scope>NUCLEOTIDE SEQUENCE [LARGE SCALE GENOMIC DNA]</scope>
    <source>
        <strain evidence="2">cv. E1</strain>
        <tissue evidence="1">Leaf</tissue>
    </source>
</reference>
<evidence type="ECO:0000313" key="2">
    <source>
        <dbReference type="Proteomes" id="UP000828251"/>
    </source>
</evidence>